<feature type="region of interest" description="Disordered" evidence="1">
    <location>
        <begin position="271"/>
        <end position="290"/>
    </location>
</feature>
<reference evidence="5" key="4">
    <citation type="submission" date="2025-09" db="UniProtKB">
        <authorList>
            <consortium name="Ensembl"/>
        </authorList>
    </citation>
    <scope>IDENTIFICATION</scope>
    <source>
        <strain evidence="5">HSOK</strain>
    </source>
</reference>
<dbReference type="CDD" id="cd17116">
    <property type="entry name" value="RA_Radil_like"/>
    <property type="match status" value="1"/>
</dbReference>
<dbReference type="InterPro" id="IPR000159">
    <property type="entry name" value="RA_dom"/>
</dbReference>
<dbReference type="Pfam" id="PF01843">
    <property type="entry name" value="DIL"/>
    <property type="match status" value="1"/>
</dbReference>
<dbReference type="Gene3D" id="3.10.20.90">
    <property type="entry name" value="Phosphatidylinositol 3-kinase Catalytic Subunit, Chain A, domain 1"/>
    <property type="match status" value="1"/>
</dbReference>
<dbReference type="InterPro" id="IPR037983">
    <property type="entry name" value="CBD_Rasip1/Radil"/>
</dbReference>
<dbReference type="CDD" id="cd15472">
    <property type="entry name" value="Myo5p-like_CBD_Rasip1"/>
    <property type="match status" value="1"/>
</dbReference>
<evidence type="ECO:0000259" key="2">
    <source>
        <dbReference type="PROSITE" id="PS50106"/>
    </source>
</evidence>
<feature type="domain" description="Dilute" evidence="4">
    <location>
        <begin position="584"/>
        <end position="869"/>
    </location>
</feature>
<evidence type="ECO:0000259" key="3">
    <source>
        <dbReference type="PROSITE" id="PS50200"/>
    </source>
</evidence>
<reference key="1">
    <citation type="journal article" date="2007" name="Nature">
        <title>The medaka draft genome and insights into vertebrate genome evolution.</title>
        <authorList>
            <person name="Kasahara M."/>
            <person name="Naruse K."/>
            <person name="Sasaki S."/>
            <person name="Nakatani Y."/>
            <person name="Qu W."/>
            <person name="Ahsan B."/>
            <person name="Yamada T."/>
            <person name="Nagayasu Y."/>
            <person name="Doi K."/>
            <person name="Kasai Y."/>
            <person name="Jindo T."/>
            <person name="Kobayashi D."/>
            <person name="Shimada A."/>
            <person name="Toyoda A."/>
            <person name="Kuroki Y."/>
            <person name="Fujiyama A."/>
            <person name="Sasaki T."/>
            <person name="Shimizu A."/>
            <person name="Asakawa S."/>
            <person name="Shimizu N."/>
            <person name="Hashimoto S."/>
            <person name="Yang J."/>
            <person name="Lee Y."/>
            <person name="Matsushima K."/>
            <person name="Sugano S."/>
            <person name="Sakaizumi M."/>
            <person name="Narita T."/>
            <person name="Ohishi K."/>
            <person name="Haga S."/>
            <person name="Ohta F."/>
            <person name="Nomoto H."/>
            <person name="Nogata K."/>
            <person name="Morishita T."/>
            <person name="Endo T."/>
            <person name="Shin-I T."/>
            <person name="Takeda H."/>
            <person name="Morishita S."/>
            <person name="Kohara Y."/>
        </authorList>
    </citation>
    <scope>NUCLEOTIDE SEQUENCE [LARGE SCALE GENOMIC DNA]</scope>
    <source>
        <strain>Hd-rR</strain>
    </source>
</reference>
<dbReference type="PANTHER" id="PTHR16027">
    <property type="entry name" value="DILUTE DOMAIN-CONTAINING PROTEIN YPR089W"/>
    <property type="match status" value="1"/>
</dbReference>
<reference evidence="5" key="3">
    <citation type="submission" date="2025-08" db="UniProtKB">
        <authorList>
            <consortium name="Ensembl"/>
        </authorList>
    </citation>
    <scope>IDENTIFICATION</scope>
    <source>
        <strain evidence="5">HSOK</strain>
    </source>
</reference>
<dbReference type="InterPro" id="IPR008984">
    <property type="entry name" value="SMAD_FHA_dom_sf"/>
</dbReference>
<evidence type="ECO:0000313" key="5">
    <source>
        <dbReference type="Ensembl" id="ENSORLP00015025824.1"/>
    </source>
</evidence>
<dbReference type="GO" id="GO:0007165">
    <property type="term" value="P:signal transduction"/>
    <property type="evidence" value="ECO:0007669"/>
    <property type="project" value="InterPro"/>
</dbReference>
<feature type="compositionally biased region" description="Polar residues" evidence="1">
    <location>
        <begin position="91"/>
        <end position="106"/>
    </location>
</feature>
<dbReference type="Gene3D" id="2.30.42.10">
    <property type="match status" value="1"/>
</dbReference>
<dbReference type="Pfam" id="PF00595">
    <property type="entry name" value="PDZ"/>
    <property type="match status" value="1"/>
</dbReference>
<dbReference type="PROSITE" id="PS51126">
    <property type="entry name" value="DILUTE"/>
    <property type="match status" value="1"/>
</dbReference>
<dbReference type="InterPro" id="IPR029071">
    <property type="entry name" value="Ubiquitin-like_domsf"/>
</dbReference>
<dbReference type="Pfam" id="PF00788">
    <property type="entry name" value="RA"/>
    <property type="match status" value="1"/>
</dbReference>
<dbReference type="PROSITE" id="PS50200">
    <property type="entry name" value="RA"/>
    <property type="match status" value="1"/>
</dbReference>
<feature type="region of interest" description="Disordered" evidence="1">
    <location>
        <begin position="915"/>
        <end position="952"/>
    </location>
</feature>
<dbReference type="SUPFAM" id="SSF49879">
    <property type="entry name" value="SMAD/FHA domain"/>
    <property type="match status" value="1"/>
</dbReference>
<feature type="compositionally biased region" description="Polar residues" evidence="1">
    <location>
        <begin position="34"/>
        <end position="55"/>
    </location>
</feature>
<sequence length="1128" mass="124567">MIPEERNKQTLNFPVGLLLRSPKRRLAKLGRKPSNGSVQSNKSDNTVRSTESTGVRQPAKSKIRRHNNRFSTVFGHSPDLSRARGEARGSGSLTQDDPAELSSQRSTPGILKIFGSDICQGTHYKSVLATTQSNAKQLVKEALDRYCLEEEDPHHYVLCDVIGQTGADGQWKRECFRVVGDSEKPLLLQSLWKPKEGFSRRFEIQLRANVEEQSLQERDAVTAGVNAQARRLQKNRSRVTSLFVDGSGDDVDGLGFWRSLSEMDLSAMTREAGRAQQSALREDPEAEADKEVLRLGVEKEETESSDDNTTQYSIHPPFDFPYFLLLQGYSHRQDFIIYLMSGTSTIFGCCREHCNGEDEEQLKVDILLFAPDVLPQHCCVRRLDAQASSGEQRRTLTMLKPLHGAPVTRNGSLLKEEVELNPGDLVGLGKHYLFIFKDPTSTSAPLHAPPWMARLFPDSDLKTLCLSCGSSVDAKTPQRKPSPPRWRDLEGREAALSYQLEHEERVLQEIVDMVDPSGTEPKLTPAFLLGLCLQHSASTFQLTHFRQLLLRIAAQIQLVAWEKTKELAAEQTETASEDAPLGVEQLIPGLQPLALWMANSIELLHFIQHGVPQLLPWRAEQLTEGGRRRAAHLQSHNKPACVCFPSDLLDSEMSSTRAACEEAMTVLEEVIMFTFQQSVYYLTKSMYSALFGLLDGNPFSDGGQLRVPGGLGSILEVLKEALQLLTAFQVHADITLQLCAYLFFFINASLFNALMDRGSVASFYQWSRGVQIRANLDLLMDWIQSVGLGDVASEFLQKLSAAVNLLATPKETLLQATWASLRAEFAALNPAQLHHMLRAYGAGKSAPSRWKPSPEEEEDAARTGDILESFDCHPPLVLPSSCFHLELGKPVLDPALFQQLARLQEFAQRLHGSKTSAEEVLEEQAPSRTGAAVSAVRSPAEPAQTRGPPGDLSGCEAVLTQKLKSLELQNTLPERPDPGLHKSLALDPSCLLTPPNTPQGMELAQLEADLQEGARQLRTGAQDDQEEVFSVEIHRGPHGLGLALVDGMKTPLRMSGVYVKSVVPDSPAALSQKLRTGDHILAVNGVSLVGMDYNSGRELIRSAGDRLRLLVAKMDSRSSRRSSNATPC</sequence>
<evidence type="ECO:0000256" key="1">
    <source>
        <dbReference type="SAM" id="MobiDB-lite"/>
    </source>
</evidence>
<organism evidence="5 6">
    <name type="scientific">Oryzias latipes</name>
    <name type="common">Japanese rice fish</name>
    <name type="synonym">Japanese killifish</name>
    <dbReference type="NCBI Taxonomy" id="8090"/>
    <lineage>
        <taxon>Eukaryota</taxon>
        <taxon>Metazoa</taxon>
        <taxon>Chordata</taxon>
        <taxon>Craniata</taxon>
        <taxon>Vertebrata</taxon>
        <taxon>Euteleostomi</taxon>
        <taxon>Actinopterygii</taxon>
        <taxon>Neopterygii</taxon>
        <taxon>Teleostei</taxon>
        <taxon>Neoteleostei</taxon>
        <taxon>Acanthomorphata</taxon>
        <taxon>Ovalentaria</taxon>
        <taxon>Atherinomorphae</taxon>
        <taxon>Beloniformes</taxon>
        <taxon>Adrianichthyidae</taxon>
        <taxon>Oryziinae</taxon>
        <taxon>Oryzias</taxon>
    </lineage>
</organism>
<dbReference type="Ensembl" id="ENSORLT00015004446.1">
    <property type="protein sequence ID" value="ENSORLP00015025824.1"/>
    <property type="gene ID" value="ENSORLG00015007139.1"/>
</dbReference>
<dbReference type="InterPro" id="IPR052072">
    <property type="entry name" value="Vascular_dev_regulator"/>
</dbReference>
<dbReference type="SMART" id="SM00314">
    <property type="entry name" value="RA"/>
    <property type="match status" value="1"/>
</dbReference>
<protein>
    <submittedName>
        <fullName evidence="5">Si:ch73-281f12.4</fullName>
    </submittedName>
</protein>
<dbReference type="PROSITE" id="PS50106">
    <property type="entry name" value="PDZ"/>
    <property type="match status" value="1"/>
</dbReference>
<dbReference type="SMART" id="SM01132">
    <property type="entry name" value="DIL"/>
    <property type="match status" value="1"/>
</dbReference>
<evidence type="ECO:0000259" key="4">
    <source>
        <dbReference type="PROSITE" id="PS51126"/>
    </source>
</evidence>
<accession>A0A3P9J0R2</accession>
<reference evidence="5 6" key="2">
    <citation type="submission" date="2017-04" db="EMBL/GenBank/DDBJ databases">
        <title>CpG methylation of centromeres and impact of large insertions on vertebrate speciation.</title>
        <authorList>
            <person name="Ichikawa K."/>
            <person name="Yoshimura J."/>
            <person name="Morishita S."/>
        </authorList>
    </citation>
    <scope>NUCLEOTIDE SEQUENCE</scope>
    <source>
        <strain evidence="5 6">HSOK</strain>
    </source>
</reference>
<name>A0A3P9J0R2_ORYLA</name>
<evidence type="ECO:0000313" key="6">
    <source>
        <dbReference type="Proteomes" id="UP000265200"/>
    </source>
</evidence>
<feature type="compositionally biased region" description="Basic residues" evidence="1">
    <location>
        <begin position="59"/>
        <end position="68"/>
    </location>
</feature>
<dbReference type="CDD" id="cd06690">
    <property type="entry name" value="PDZ_Radil-like"/>
    <property type="match status" value="1"/>
</dbReference>
<dbReference type="SUPFAM" id="SSF54236">
    <property type="entry name" value="Ubiquitin-like"/>
    <property type="match status" value="1"/>
</dbReference>
<dbReference type="InterPro" id="IPR001478">
    <property type="entry name" value="PDZ"/>
</dbReference>
<dbReference type="Gene3D" id="2.60.200.20">
    <property type="match status" value="1"/>
</dbReference>
<feature type="domain" description="PDZ" evidence="2">
    <location>
        <begin position="1030"/>
        <end position="1115"/>
    </location>
</feature>
<dbReference type="Proteomes" id="UP000265200">
    <property type="component" value="Chromosome 8"/>
</dbReference>
<feature type="domain" description="Ras-associating" evidence="3">
    <location>
        <begin position="107"/>
        <end position="209"/>
    </location>
</feature>
<proteinExistence type="predicted"/>
<dbReference type="InterPro" id="IPR002710">
    <property type="entry name" value="Dilute_dom"/>
</dbReference>
<dbReference type="PANTHER" id="PTHR16027:SF4">
    <property type="entry name" value="RAS-INTERACTING PROTEIN 1"/>
    <property type="match status" value="1"/>
</dbReference>
<dbReference type="AlphaFoldDB" id="A0A3P9J0R2"/>
<dbReference type="SMART" id="SM00228">
    <property type="entry name" value="PDZ"/>
    <property type="match status" value="1"/>
</dbReference>
<feature type="region of interest" description="Disordered" evidence="1">
    <location>
        <begin position="26"/>
        <end position="106"/>
    </location>
</feature>
<feature type="compositionally biased region" description="Basic and acidic residues" evidence="1">
    <location>
        <begin position="280"/>
        <end position="290"/>
    </location>
</feature>
<dbReference type="InterPro" id="IPR036034">
    <property type="entry name" value="PDZ_sf"/>
</dbReference>
<dbReference type="SUPFAM" id="SSF50156">
    <property type="entry name" value="PDZ domain-like"/>
    <property type="match status" value="1"/>
</dbReference>